<name>A0ABR8AFF8_9CYAN</name>
<organism evidence="1 2">
    <name type="scientific">Calothrix parietina FACHB-288</name>
    <dbReference type="NCBI Taxonomy" id="2692896"/>
    <lineage>
        <taxon>Bacteria</taxon>
        <taxon>Bacillati</taxon>
        <taxon>Cyanobacteriota</taxon>
        <taxon>Cyanophyceae</taxon>
        <taxon>Nostocales</taxon>
        <taxon>Calotrichaceae</taxon>
        <taxon>Calothrix</taxon>
    </lineage>
</organism>
<dbReference type="Proteomes" id="UP000658514">
    <property type="component" value="Unassembled WGS sequence"/>
</dbReference>
<dbReference type="InterPro" id="IPR036410">
    <property type="entry name" value="HSP_DnaJ_Cys-rich_dom_sf"/>
</dbReference>
<reference evidence="1 2" key="1">
    <citation type="journal article" date="2020" name="ISME J.">
        <title>Comparative genomics reveals insights into cyanobacterial evolution and habitat adaptation.</title>
        <authorList>
            <person name="Chen M.Y."/>
            <person name="Teng W.K."/>
            <person name="Zhao L."/>
            <person name="Hu C.X."/>
            <person name="Zhou Y.K."/>
            <person name="Han B.P."/>
            <person name="Song L.R."/>
            <person name="Shu W.S."/>
        </authorList>
    </citation>
    <scope>NUCLEOTIDE SEQUENCE [LARGE SCALE GENOMIC DNA]</scope>
    <source>
        <strain evidence="1 2">FACHB-288</strain>
    </source>
</reference>
<dbReference type="Gene3D" id="2.10.230.10">
    <property type="entry name" value="Heat shock protein DnaJ, cysteine-rich domain"/>
    <property type="match status" value="1"/>
</dbReference>
<accession>A0ABR8AFF8</accession>
<proteinExistence type="predicted"/>
<gene>
    <name evidence="1" type="ORF">H6G24_20885</name>
</gene>
<protein>
    <submittedName>
        <fullName evidence="1">Uncharacterized protein</fullName>
    </submittedName>
</protein>
<dbReference type="EMBL" id="JACJQH010000034">
    <property type="protein sequence ID" value="MBD2197935.1"/>
    <property type="molecule type" value="Genomic_DNA"/>
</dbReference>
<dbReference type="RefSeq" id="WP_190546086.1">
    <property type="nucleotide sequence ID" value="NZ_CAWPNO010000067.1"/>
</dbReference>
<dbReference type="SUPFAM" id="SSF57938">
    <property type="entry name" value="DnaJ/Hsp40 cysteine-rich domain"/>
    <property type="match status" value="1"/>
</dbReference>
<evidence type="ECO:0000313" key="1">
    <source>
        <dbReference type="EMBL" id="MBD2197935.1"/>
    </source>
</evidence>
<keyword evidence="2" id="KW-1185">Reference proteome</keyword>
<evidence type="ECO:0000313" key="2">
    <source>
        <dbReference type="Proteomes" id="UP000658514"/>
    </source>
</evidence>
<sequence length="67" mass="7538">MNNKPKKKTQVYKTGQVQEHEIDLIFEEIECPTCGGGGEVVEEWEGNEYREECSDCGGSGVFYVSMD</sequence>
<comment type="caution">
    <text evidence="1">The sequence shown here is derived from an EMBL/GenBank/DDBJ whole genome shotgun (WGS) entry which is preliminary data.</text>
</comment>